<accession>A0ABY4VC39</accession>
<organism evidence="3 4">
    <name type="scientific">Microbulbifer variabilis</name>
    <dbReference type="NCBI Taxonomy" id="266805"/>
    <lineage>
        <taxon>Bacteria</taxon>
        <taxon>Pseudomonadati</taxon>
        <taxon>Pseudomonadota</taxon>
        <taxon>Gammaproteobacteria</taxon>
        <taxon>Cellvibrionales</taxon>
        <taxon>Microbulbiferaceae</taxon>
        <taxon>Microbulbifer</taxon>
    </lineage>
</organism>
<evidence type="ECO:0000259" key="2">
    <source>
        <dbReference type="Pfam" id="PF14240"/>
    </source>
</evidence>
<feature type="region of interest" description="Disordered" evidence="1">
    <location>
        <begin position="344"/>
        <end position="365"/>
    </location>
</feature>
<proteinExistence type="predicted"/>
<protein>
    <submittedName>
        <fullName evidence="3">YHYH protein</fullName>
    </submittedName>
</protein>
<reference evidence="3" key="1">
    <citation type="submission" date="2022-02" db="EMBL/GenBank/DDBJ databases">
        <title>Coral-associated bacteria.</title>
        <authorList>
            <person name="Tang K."/>
            <person name="Wang X."/>
        </authorList>
    </citation>
    <scope>NUCLEOTIDE SEQUENCE</scope>
    <source>
        <strain evidence="3">SCSIO 43006</strain>
    </source>
</reference>
<dbReference type="Pfam" id="PF14240">
    <property type="entry name" value="YHYH"/>
    <property type="match status" value="1"/>
</dbReference>
<dbReference type="Proteomes" id="UP001055658">
    <property type="component" value="Chromosome"/>
</dbReference>
<feature type="domain" description="YHYH" evidence="2">
    <location>
        <begin position="146"/>
        <end position="342"/>
    </location>
</feature>
<dbReference type="EMBL" id="CP092418">
    <property type="protein sequence ID" value="USD20976.1"/>
    <property type="molecule type" value="Genomic_DNA"/>
</dbReference>
<dbReference type="RefSeq" id="WP_252083379.1">
    <property type="nucleotide sequence ID" value="NZ_CP092418.1"/>
</dbReference>
<name>A0ABY4VC39_9GAMM</name>
<keyword evidence="4" id="KW-1185">Reference proteome</keyword>
<evidence type="ECO:0000313" key="3">
    <source>
        <dbReference type="EMBL" id="USD20976.1"/>
    </source>
</evidence>
<evidence type="ECO:0000256" key="1">
    <source>
        <dbReference type="SAM" id="MobiDB-lite"/>
    </source>
</evidence>
<sequence length="365" mass="40064">MKKWLLVGLTCVAPAALGHLPETTVEACQGLTSGSSCSIGHSSGQCLRLSEDQAPVCVTGTLAIARIPSQERANGRPAARRHRVVQSEGLQYRVPANHNPITTSRIKVTIEGPWRVIEANGISTHKTGAFPNSGNPHKIETQRYKYRVPAAPKLAKKSTPVSLQNFGIGINGVPFDPSAAEWYLGNRGLWRYEALSGAVPLGVDDNYAHVQPNGAYHYHGLPTGLLARLQVTPQQHSPLIGWAADGFPIYALYGYGDDMNEETDVVKMHSSYRVKSGHRPTSNKQPGGYYDGTFVADYEYVEGAGSLDECNGRFVRTPDFPQGIYAYFLTEEWPIIPRCYKGTPSEDFRRGPAMGRPQPPRRRFG</sequence>
<gene>
    <name evidence="3" type="ORF">MJO52_18225</name>
</gene>
<evidence type="ECO:0000313" key="4">
    <source>
        <dbReference type="Proteomes" id="UP001055658"/>
    </source>
</evidence>
<dbReference type="InterPro" id="IPR025924">
    <property type="entry name" value="YHYH_dom"/>
</dbReference>